<keyword evidence="2" id="KW-1185">Reference proteome</keyword>
<reference evidence="1 2" key="1">
    <citation type="journal article" date="2019" name="Int. J. Syst. Evol. Microbiol.">
        <title>The Global Catalogue of Microorganisms (GCM) 10K type strain sequencing project: providing services to taxonomists for standard genome sequencing and annotation.</title>
        <authorList>
            <consortium name="The Broad Institute Genomics Platform"/>
            <consortium name="The Broad Institute Genome Sequencing Center for Infectious Disease"/>
            <person name="Wu L."/>
            <person name="Ma J."/>
        </authorList>
    </citation>
    <scope>NUCLEOTIDE SEQUENCE [LARGE SCALE GENOMIC DNA]</scope>
    <source>
        <strain evidence="1 2">JCM 16014</strain>
    </source>
</reference>
<protein>
    <submittedName>
        <fullName evidence="1">Uncharacterized protein</fullName>
    </submittedName>
</protein>
<dbReference type="Proteomes" id="UP001500751">
    <property type="component" value="Unassembled WGS sequence"/>
</dbReference>
<comment type="caution">
    <text evidence="1">The sequence shown here is derived from an EMBL/GenBank/DDBJ whole genome shotgun (WGS) entry which is preliminary data.</text>
</comment>
<dbReference type="RefSeq" id="WP_344671590.1">
    <property type="nucleotide sequence ID" value="NZ_BAAAQN010000086.1"/>
</dbReference>
<dbReference type="EMBL" id="BAAAQN010000086">
    <property type="protein sequence ID" value="GAA2062203.1"/>
    <property type="molecule type" value="Genomic_DNA"/>
</dbReference>
<accession>A0ABN2VM13</accession>
<organism evidence="1 2">
    <name type="scientific">Catenulispora yoronensis</name>
    <dbReference type="NCBI Taxonomy" id="450799"/>
    <lineage>
        <taxon>Bacteria</taxon>
        <taxon>Bacillati</taxon>
        <taxon>Actinomycetota</taxon>
        <taxon>Actinomycetes</taxon>
        <taxon>Catenulisporales</taxon>
        <taxon>Catenulisporaceae</taxon>
        <taxon>Catenulispora</taxon>
    </lineage>
</organism>
<gene>
    <name evidence="1" type="ORF">GCM10009839_86660</name>
</gene>
<proteinExistence type="predicted"/>
<evidence type="ECO:0000313" key="1">
    <source>
        <dbReference type="EMBL" id="GAA2062203.1"/>
    </source>
</evidence>
<evidence type="ECO:0000313" key="2">
    <source>
        <dbReference type="Proteomes" id="UP001500751"/>
    </source>
</evidence>
<sequence>MTSLQERCDAALQAADHQCGHVQPDTGRCSRRHLYSDHCGAAGQLLVVPADPTLSASTACDPATALVVLCRPCATYRDNKAQTCTAPVPELVQPEGRLF</sequence>
<name>A0ABN2VM13_9ACTN</name>